<comment type="caution">
    <text evidence="1">The sequence shown here is derived from an EMBL/GenBank/DDBJ whole genome shotgun (WGS) entry which is preliminary data.</text>
</comment>
<organism evidence="1 2">
    <name type="scientific">Deminuibacter soli</name>
    <dbReference type="NCBI Taxonomy" id="2291815"/>
    <lineage>
        <taxon>Bacteria</taxon>
        <taxon>Pseudomonadati</taxon>
        <taxon>Bacteroidota</taxon>
        <taxon>Chitinophagia</taxon>
        <taxon>Chitinophagales</taxon>
        <taxon>Chitinophagaceae</taxon>
        <taxon>Deminuibacter</taxon>
    </lineage>
</organism>
<accession>A0A3E1NK57</accession>
<gene>
    <name evidence="1" type="ORF">DXN05_12435</name>
</gene>
<dbReference type="RefSeq" id="WP_116847558.1">
    <property type="nucleotide sequence ID" value="NZ_QTJU01000003.1"/>
</dbReference>
<evidence type="ECO:0000313" key="1">
    <source>
        <dbReference type="EMBL" id="RFM28312.1"/>
    </source>
</evidence>
<sequence>MKYSYSLRPWAVSLLGLLLAFTVLCSRAFAGTDSYRIYLNSKLLTQQYAGQPFSISNLQLGDAGNDAMLVVFYNHCGEIGKARKISLKDEQGNVLKEWTFADAAGKDAGMSIPVKELLALQKKTPHLSLFYAASQLPSGRMLMGVTPAKTTAWQPAKAG</sequence>
<proteinExistence type="predicted"/>
<evidence type="ECO:0000313" key="2">
    <source>
        <dbReference type="Proteomes" id="UP000261284"/>
    </source>
</evidence>
<dbReference type="OrthoDB" id="825403at2"/>
<dbReference type="EMBL" id="QTJU01000003">
    <property type="protein sequence ID" value="RFM28312.1"/>
    <property type="molecule type" value="Genomic_DNA"/>
</dbReference>
<reference evidence="1 2" key="1">
    <citation type="submission" date="2018-08" db="EMBL/GenBank/DDBJ databases">
        <title>Chitinophagaceae sp. K23C18032701, a novel bacterium isolated from forest soil.</title>
        <authorList>
            <person name="Wang C."/>
        </authorList>
    </citation>
    <scope>NUCLEOTIDE SEQUENCE [LARGE SCALE GENOMIC DNA]</scope>
    <source>
        <strain evidence="1 2">K23C18032701</strain>
    </source>
</reference>
<dbReference type="AlphaFoldDB" id="A0A3E1NK57"/>
<keyword evidence="2" id="KW-1185">Reference proteome</keyword>
<dbReference type="Proteomes" id="UP000261284">
    <property type="component" value="Unassembled WGS sequence"/>
</dbReference>
<protein>
    <submittedName>
        <fullName evidence="1">Uncharacterized protein</fullName>
    </submittedName>
</protein>
<name>A0A3E1NK57_9BACT</name>